<dbReference type="Proteomes" id="UP000007437">
    <property type="component" value="Plasmid pBRH01"/>
</dbReference>
<organism evidence="2 3">
    <name type="scientific">Mycetohabitans rhizoxinica (strain DSM 19002 / CIP 109453 / HKI 454)</name>
    <name type="common">Paraburkholderia rhizoxinica</name>
    <dbReference type="NCBI Taxonomy" id="882378"/>
    <lineage>
        <taxon>Bacteria</taxon>
        <taxon>Pseudomonadati</taxon>
        <taxon>Pseudomonadota</taxon>
        <taxon>Betaproteobacteria</taxon>
        <taxon>Burkholderiales</taxon>
        <taxon>Burkholderiaceae</taxon>
        <taxon>Mycetohabitans</taxon>
    </lineage>
</organism>
<reference evidence="2 3" key="1">
    <citation type="journal article" date="2011" name="J. Bacteriol.">
        <title>Complete genome sequence of Burkholderia rhizoxinica, an endosymbiont of Rhizopus microsporus.</title>
        <authorList>
            <person name="Lackner G."/>
            <person name="Moebius N."/>
            <person name="Partida-Martinez L."/>
            <person name="Hertweck C."/>
        </authorList>
    </citation>
    <scope>NUCLEOTIDE SEQUENCE [LARGE SCALE GENOMIC DNA]</scope>
    <source>
        <strain evidence="3">DSM 19002 / CIP 109453 / HKI 454</strain>
        <plasmid evidence="2 3">pBRH01</plasmid>
    </source>
</reference>
<evidence type="ECO:0000313" key="3">
    <source>
        <dbReference type="Proteomes" id="UP000007437"/>
    </source>
</evidence>
<dbReference type="HOGENOM" id="CLU_3341447_0_0_4"/>
<evidence type="ECO:0000313" key="2">
    <source>
        <dbReference type="EMBL" id="CBW76853.1"/>
    </source>
</evidence>
<feature type="region of interest" description="Disordered" evidence="1">
    <location>
        <begin position="1"/>
        <end position="21"/>
    </location>
</feature>
<dbReference type="KEGG" id="brh:RBRH_00279"/>
<keyword evidence="2" id="KW-0614">Plasmid</keyword>
<accession>E5AUS9</accession>
<protein>
    <submittedName>
        <fullName evidence="2">Uncharacterized protein</fullName>
    </submittedName>
</protein>
<geneLocation type="plasmid" evidence="2 3">
    <name>pBRH01</name>
</geneLocation>
<evidence type="ECO:0000256" key="1">
    <source>
        <dbReference type="SAM" id="MobiDB-lite"/>
    </source>
</evidence>
<name>E5AUS9_MYCRK</name>
<proteinExistence type="predicted"/>
<dbReference type="AlphaFoldDB" id="E5AUS9"/>
<gene>
    <name evidence="2" type="ordered locus">RBRH_00279</name>
</gene>
<sequence length="37" mass="4047">MSPSRWLPEPDNQSFPEASGAGGRRIVVRVSAIVIEH</sequence>
<dbReference type="EMBL" id="FR687360">
    <property type="protein sequence ID" value="CBW76853.1"/>
    <property type="molecule type" value="Genomic_DNA"/>
</dbReference>